<evidence type="ECO:0000313" key="8">
    <source>
        <dbReference type="EMBL" id="MBY04358.1"/>
    </source>
</evidence>
<name>A0A2R5L4D8_9ACAR</name>
<evidence type="ECO:0000256" key="4">
    <source>
        <dbReference type="ARBA" id="ARBA00023163"/>
    </source>
</evidence>
<dbReference type="GO" id="GO:0000785">
    <property type="term" value="C:chromatin"/>
    <property type="evidence" value="ECO:0007669"/>
    <property type="project" value="TreeGrafter"/>
</dbReference>
<dbReference type="PANTHER" id="PTHR46389:SF3">
    <property type="entry name" value="POLYCOMB GROUP PROTEIN PC"/>
    <property type="match status" value="1"/>
</dbReference>
<keyword evidence="2" id="KW-0678">Repressor</keyword>
<evidence type="ECO:0000256" key="1">
    <source>
        <dbReference type="ARBA" id="ARBA00004123"/>
    </source>
</evidence>
<evidence type="ECO:0000256" key="2">
    <source>
        <dbReference type="ARBA" id="ARBA00022491"/>
    </source>
</evidence>
<dbReference type="InterPro" id="IPR016197">
    <property type="entry name" value="Chromo-like_dom_sf"/>
</dbReference>
<keyword evidence="4" id="KW-0804">Transcription</keyword>
<dbReference type="InterPro" id="IPR023780">
    <property type="entry name" value="Chromo_domain"/>
</dbReference>
<dbReference type="FunFam" id="2.40.50.40:FF:000006">
    <property type="entry name" value="Chromobox protein homolog 7"/>
    <property type="match status" value="1"/>
</dbReference>
<feature type="compositionally biased region" description="Pro residues" evidence="6">
    <location>
        <begin position="150"/>
        <end position="178"/>
    </location>
</feature>
<dbReference type="SUPFAM" id="SSF54160">
    <property type="entry name" value="Chromo domain-like"/>
    <property type="match status" value="1"/>
</dbReference>
<evidence type="ECO:0000256" key="6">
    <source>
        <dbReference type="SAM" id="MobiDB-lite"/>
    </source>
</evidence>
<feature type="region of interest" description="Disordered" evidence="6">
    <location>
        <begin position="373"/>
        <end position="421"/>
    </location>
</feature>
<dbReference type="GO" id="GO:0035102">
    <property type="term" value="C:PRC1 complex"/>
    <property type="evidence" value="ECO:0007669"/>
    <property type="project" value="TreeGrafter"/>
</dbReference>
<dbReference type="PROSITE" id="PS50013">
    <property type="entry name" value="CHROMO_2"/>
    <property type="match status" value="1"/>
</dbReference>
<evidence type="ECO:0000256" key="3">
    <source>
        <dbReference type="ARBA" id="ARBA00023015"/>
    </source>
</evidence>
<dbReference type="Gene3D" id="2.40.50.40">
    <property type="match status" value="1"/>
</dbReference>
<dbReference type="EMBL" id="GGLE01000232">
    <property type="protein sequence ID" value="MBY04358.1"/>
    <property type="molecule type" value="Transcribed_RNA"/>
</dbReference>
<keyword evidence="3" id="KW-0805">Transcription regulation</keyword>
<dbReference type="SMART" id="SM00298">
    <property type="entry name" value="CHROMO"/>
    <property type="match status" value="1"/>
</dbReference>
<dbReference type="PROSITE" id="PS00598">
    <property type="entry name" value="CHROMO_1"/>
    <property type="match status" value="1"/>
</dbReference>
<keyword evidence="5" id="KW-0539">Nucleus</keyword>
<evidence type="ECO:0000259" key="7">
    <source>
        <dbReference type="PROSITE" id="PS50013"/>
    </source>
</evidence>
<dbReference type="InterPro" id="IPR052458">
    <property type="entry name" value="PcG_PRC1-like_component"/>
</dbReference>
<sequence>MELSSVGERVFAAECIQKKRIRKGRVEYLVKWRGWSHKYNTWEPEENILDVRLLEAFETSQKDQGGGKRGPKPKKERSHSVGDAQDAKQDLNKTGSSDDLTVDTSSLTQASSPKESPVPQATPARSPPQSPRHASPTPTPPSQAADDPSPASPKPKTVPAPLPSPPPTQKTPAPPTVQPKPKETSPAPPAPTKEETLQRVKSPVAAGNHEKVEKVSPVVPKPEEKKHAKSATLTDSIRKPCEPVRTPQVEARKVETSAVKRKLDLPAKPPQTKPGVAPGPTAIKVQKLNKPSEGQQSAGQMPVYMNGTNQAKPPARPGGLSFKPITPRPPNVAPLSSNVGHHGGSHLAVPPVAARLETVGRVARPAHPSVAVAATTAPSQPPPPPITTSTPVVNGKDGNNNGNDVVPSEQTTETTKQAGLQPAKGQTILADKDEVAEDVSLTAVIPDFWQKQSPVVDQIFITDVTANLVTVTVRECRTQAGFFKDRGDEKPTHKDIK</sequence>
<feature type="region of interest" description="Disordered" evidence="6">
    <location>
        <begin position="58"/>
        <end position="347"/>
    </location>
</feature>
<proteinExistence type="predicted"/>
<dbReference type="GO" id="GO:0000122">
    <property type="term" value="P:negative regulation of transcription by RNA polymerase II"/>
    <property type="evidence" value="ECO:0007669"/>
    <property type="project" value="TreeGrafter"/>
</dbReference>
<dbReference type="InterPro" id="IPR033773">
    <property type="entry name" value="CBX7_C"/>
</dbReference>
<comment type="subcellular location">
    <subcellularLocation>
        <location evidence="1">Nucleus</location>
    </subcellularLocation>
</comment>
<accession>A0A2R5L4D8</accession>
<dbReference type="Pfam" id="PF17218">
    <property type="entry name" value="CBX7_C"/>
    <property type="match status" value="1"/>
</dbReference>
<dbReference type="CDD" id="cd18627">
    <property type="entry name" value="CD_polycomb_like"/>
    <property type="match status" value="1"/>
</dbReference>
<feature type="compositionally biased region" description="Low complexity" evidence="6">
    <location>
        <begin position="94"/>
        <end position="108"/>
    </location>
</feature>
<reference evidence="8" key="1">
    <citation type="submission" date="2018-03" db="EMBL/GenBank/DDBJ databases">
        <title>The relapsing fever spirochete Borrelia turicatae persists in the highly oxidative environment of its soft-bodied tick vector.</title>
        <authorList>
            <person name="Bourret T.J."/>
            <person name="Boyle W.K."/>
            <person name="Valenzuela J.G."/>
            <person name="Oliveira F."/>
            <person name="Lopez J.E."/>
        </authorList>
    </citation>
    <scope>NUCLEOTIDE SEQUENCE</scope>
    <source>
        <strain evidence="8">Kansas strain/isolate</strain>
        <tissue evidence="8">Salivary glands</tissue>
    </source>
</reference>
<dbReference type="Pfam" id="PF00385">
    <property type="entry name" value="Chromo"/>
    <property type="match status" value="1"/>
</dbReference>
<organism evidence="8">
    <name type="scientific">Ornithodoros turicata</name>
    <dbReference type="NCBI Taxonomy" id="34597"/>
    <lineage>
        <taxon>Eukaryota</taxon>
        <taxon>Metazoa</taxon>
        <taxon>Ecdysozoa</taxon>
        <taxon>Arthropoda</taxon>
        <taxon>Chelicerata</taxon>
        <taxon>Arachnida</taxon>
        <taxon>Acari</taxon>
        <taxon>Parasitiformes</taxon>
        <taxon>Ixodida</taxon>
        <taxon>Ixodoidea</taxon>
        <taxon>Argasidae</taxon>
        <taxon>Ornithodorinae</taxon>
        <taxon>Ornithodoros</taxon>
    </lineage>
</organism>
<dbReference type="AlphaFoldDB" id="A0A2R5L4D8"/>
<dbReference type="InterPro" id="IPR000953">
    <property type="entry name" value="Chromo/chromo_shadow_dom"/>
</dbReference>
<evidence type="ECO:0000256" key="5">
    <source>
        <dbReference type="ARBA" id="ARBA00023242"/>
    </source>
</evidence>
<protein>
    <recommendedName>
        <fullName evidence="7">Chromo domain-containing protein</fullName>
    </recommendedName>
</protein>
<feature type="compositionally biased region" description="Low complexity" evidence="6">
    <location>
        <begin position="387"/>
        <end position="406"/>
    </location>
</feature>
<dbReference type="InterPro" id="IPR023779">
    <property type="entry name" value="Chromodomain_CS"/>
</dbReference>
<feature type="domain" description="Chromo" evidence="7">
    <location>
        <begin position="11"/>
        <end position="69"/>
    </location>
</feature>
<feature type="compositionally biased region" description="Polar residues" evidence="6">
    <location>
        <begin position="408"/>
        <end position="418"/>
    </location>
</feature>
<dbReference type="GO" id="GO:0003682">
    <property type="term" value="F:chromatin binding"/>
    <property type="evidence" value="ECO:0007669"/>
    <property type="project" value="TreeGrafter"/>
</dbReference>
<dbReference type="PANTHER" id="PTHR46389">
    <property type="entry name" value="POLYCOMB GROUP PROTEIN PC"/>
    <property type="match status" value="1"/>
</dbReference>